<name>A0A7I7S8H3_9MYCO</name>
<keyword evidence="5" id="KW-0560">Oxidoreductase</keyword>
<evidence type="ECO:0000256" key="2">
    <source>
        <dbReference type="ARBA" id="ARBA00005272"/>
    </source>
</evidence>
<dbReference type="PANTHER" id="PTHR42913:SF3">
    <property type="entry name" value="64 KDA MITOCHONDRIAL NADH DEHYDROGENASE (EUROFUNG)"/>
    <property type="match status" value="1"/>
</dbReference>
<comment type="similarity">
    <text evidence="2">Belongs to the NADH dehydrogenase family.</text>
</comment>
<dbReference type="Proteomes" id="UP000193577">
    <property type="component" value="Unassembled WGS sequence"/>
</dbReference>
<dbReference type="RefSeq" id="WP_085302121.1">
    <property type="nucleotide sequence ID" value="NZ_AP022594.1"/>
</dbReference>
<dbReference type="EMBL" id="NCXO01000003">
    <property type="protein sequence ID" value="OSC35586.1"/>
    <property type="molecule type" value="Genomic_DNA"/>
</dbReference>
<evidence type="ECO:0000256" key="3">
    <source>
        <dbReference type="ARBA" id="ARBA00022630"/>
    </source>
</evidence>
<dbReference type="PRINTS" id="PR00368">
    <property type="entry name" value="FADPNR"/>
</dbReference>
<keyword evidence="8" id="KW-1185">Reference proteome</keyword>
<gene>
    <name evidence="7" type="ORF">B8W67_02375</name>
</gene>
<dbReference type="InterPro" id="IPR023753">
    <property type="entry name" value="FAD/NAD-binding_dom"/>
</dbReference>
<comment type="cofactor">
    <cofactor evidence="1">
        <name>FAD</name>
        <dbReference type="ChEBI" id="CHEBI:57692"/>
    </cofactor>
</comment>
<organism evidence="7 8">
    <name type="scientific">Mycolicibacillus koreensis</name>
    <dbReference type="NCBI Taxonomy" id="1069220"/>
    <lineage>
        <taxon>Bacteria</taxon>
        <taxon>Bacillati</taxon>
        <taxon>Actinomycetota</taxon>
        <taxon>Actinomycetes</taxon>
        <taxon>Mycobacteriales</taxon>
        <taxon>Mycobacteriaceae</taxon>
        <taxon>Mycolicibacillus</taxon>
    </lineage>
</organism>
<proteinExistence type="inferred from homology"/>
<sequence length="423" mass="44927">MSRIDAAPITQDVIVVGGGFAGVATAQRLARKGVRVLLIDKNNYHQFQPLLYQVATAQIGTSEVARPLRAIFRRHRHVRVVIDTVTAIDPVAKTVTLADGTVCRAAVLVLAMGSEANFFGIEGARDHSYPLYSLRDAVRLGARMVADLDDADSPTGMKRSLDLIVIGGGPTGVELAGAVAENVHTAIAAAYSADFARNIGVRLLDMGTSVLRPFSEKSQSYAHRQLHEMGVELHLGVQVTQVRPDGVTLGDGTDVPGNVVVWAGGLKAPQLIADSGLPQGKGGRVDVDPDLTVPGFEGVYVLGDCANITDRKGRPLPQLGSVALQSGKWAARNILADLAGRPRTPFRYLDKGIMAMIGRGAAVAEIGPRRLQVQGPLAFVSWLGVHAALLSGVWQRLGATVSWAVSYLTPARPQVILGHVDDF</sequence>
<dbReference type="InterPro" id="IPR051169">
    <property type="entry name" value="NADH-Q_oxidoreductase"/>
</dbReference>
<accession>A0A7I7S8H3</accession>
<dbReference type="GO" id="GO:0019646">
    <property type="term" value="P:aerobic electron transport chain"/>
    <property type="evidence" value="ECO:0007669"/>
    <property type="project" value="TreeGrafter"/>
</dbReference>
<keyword evidence="3" id="KW-0285">Flavoprotein</keyword>
<dbReference type="PRINTS" id="PR00411">
    <property type="entry name" value="PNDRDTASEI"/>
</dbReference>
<dbReference type="SUPFAM" id="SSF51905">
    <property type="entry name" value="FAD/NAD(P)-binding domain"/>
    <property type="match status" value="1"/>
</dbReference>
<dbReference type="InterPro" id="IPR036188">
    <property type="entry name" value="FAD/NAD-bd_sf"/>
</dbReference>
<evidence type="ECO:0000256" key="1">
    <source>
        <dbReference type="ARBA" id="ARBA00001974"/>
    </source>
</evidence>
<keyword evidence="4" id="KW-0274">FAD</keyword>
<evidence type="ECO:0000313" key="7">
    <source>
        <dbReference type="EMBL" id="OSC35586.1"/>
    </source>
</evidence>
<evidence type="ECO:0000256" key="5">
    <source>
        <dbReference type="ARBA" id="ARBA00023002"/>
    </source>
</evidence>
<dbReference type="PANTHER" id="PTHR42913">
    <property type="entry name" value="APOPTOSIS-INDUCING FACTOR 1"/>
    <property type="match status" value="1"/>
</dbReference>
<evidence type="ECO:0000313" key="8">
    <source>
        <dbReference type="Proteomes" id="UP000193577"/>
    </source>
</evidence>
<dbReference type="Gene3D" id="3.50.50.100">
    <property type="match status" value="1"/>
</dbReference>
<evidence type="ECO:0000259" key="6">
    <source>
        <dbReference type="Pfam" id="PF07992"/>
    </source>
</evidence>
<dbReference type="OrthoDB" id="9781621at2"/>
<dbReference type="GO" id="GO:0003955">
    <property type="term" value="F:NAD(P)H dehydrogenase (quinone) activity"/>
    <property type="evidence" value="ECO:0007669"/>
    <property type="project" value="TreeGrafter"/>
</dbReference>
<comment type="caution">
    <text evidence="7">The sequence shown here is derived from an EMBL/GenBank/DDBJ whole genome shotgun (WGS) entry which is preliminary data.</text>
</comment>
<dbReference type="AlphaFoldDB" id="A0A7I7S8H3"/>
<dbReference type="Pfam" id="PF07992">
    <property type="entry name" value="Pyr_redox_2"/>
    <property type="match status" value="1"/>
</dbReference>
<protein>
    <submittedName>
        <fullName evidence="7">NADH dehydrogenase FAD-containing subunit</fullName>
    </submittedName>
</protein>
<evidence type="ECO:0000256" key="4">
    <source>
        <dbReference type="ARBA" id="ARBA00022827"/>
    </source>
</evidence>
<feature type="domain" description="FAD/NAD(P)-binding" evidence="6">
    <location>
        <begin position="12"/>
        <end position="327"/>
    </location>
</feature>
<reference evidence="7 8" key="1">
    <citation type="submission" date="2017-04" db="EMBL/GenBank/DDBJ databases">
        <title>The new phylogeny of genus Mycobacterium.</title>
        <authorList>
            <person name="Tortoli E."/>
            <person name="Trovato A."/>
            <person name="Cirillo D.M."/>
        </authorList>
    </citation>
    <scope>NUCLEOTIDE SEQUENCE [LARGE SCALE GENOMIC DNA]</scope>
    <source>
        <strain evidence="7 8">KCTC 19819</strain>
    </source>
</reference>